<organism evidence="8 9">
    <name type="scientific">Tenggerimyces flavus</name>
    <dbReference type="NCBI Taxonomy" id="1708749"/>
    <lineage>
        <taxon>Bacteria</taxon>
        <taxon>Bacillati</taxon>
        <taxon>Actinomycetota</taxon>
        <taxon>Actinomycetes</taxon>
        <taxon>Propionibacteriales</taxon>
        <taxon>Nocardioidaceae</taxon>
        <taxon>Tenggerimyces</taxon>
    </lineage>
</organism>
<evidence type="ECO:0000259" key="6">
    <source>
        <dbReference type="Pfam" id="PF04542"/>
    </source>
</evidence>
<dbReference type="NCBIfam" id="TIGR02937">
    <property type="entry name" value="sigma70-ECF"/>
    <property type="match status" value="1"/>
</dbReference>
<dbReference type="Proteomes" id="UP001595699">
    <property type="component" value="Unassembled WGS sequence"/>
</dbReference>
<dbReference type="Gene3D" id="1.10.10.10">
    <property type="entry name" value="Winged helix-like DNA-binding domain superfamily/Winged helix DNA-binding domain"/>
    <property type="match status" value="1"/>
</dbReference>
<dbReference type="PANTHER" id="PTHR43133">
    <property type="entry name" value="RNA POLYMERASE ECF-TYPE SIGMA FACTO"/>
    <property type="match status" value="1"/>
</dbReference>
<dbReference type="Pfam" id="PF04542">
    <property type="entry name" value="Sigma70_r2"/>
    <property type="match status" value="1"/>
</dbReference>
<protein>
    <submittedName>
        <fullName evidence="8">RNA polymerase sigma factor</fullName>
    </submittedName>
</protein>
<evidence type="ECO:0000259" key="7">
    <source>
        <dbReference type="Pfam" id="PF08281"/>
    </source>
</evidence>
<dbReference type="Gene3D" id="1.10.1740.10">
    <property type="match status" value="1"/>
</dbReference>
<evidence type="ECO:0000256" key="5">
    <source>
        <dbReference type="SAM" id="MobiDB-lite"/>
    </source>
</evidence>
<evidence type="ECO:0000256" key="2">
    <source>
        <dbReference type="ARBA" id="ARBA00023015"/>
    </source>
</evidence>
<dbReference type="EMBL" id="JBHRZH010000041">
    <property type="protein sequence ID" value="MFC3765623.1"/>
    <property type="molecule type" value="Genomic_DNA"/>
</dbReference>
<dbReference type="InterPro" id="IPR014284">
    <property type="entry name" value="RNA_pol_sigma-70_dom"/>
</dbReference>
<feature type="region of interest" description="Disordered" evidence="5">
    <location>
        <begin position="201"/>
        <end position="233"/>
    </location>
</feature>
<dbReference type="InterPro" id="IPR036388">
    <property type="entry name" value="WH-like_DNA-bd_sf"/>
</dbReference>
<accession>A0ABV7YNC8</accession>
<keyword evidence="9" id="KW-1185">Reference proteome</keyword>
<dbReference type="SUPFAM" id="SSF88659">
    <property type="entry name" value="Sigma3 and sigma4 domains of RNA polymerase sigma factors"/>
    <property type="match status" value="1"/>
</dbReference>
<dbReference type="SUPFAM" id="SSF88946">
    <property type="entry name" value="Sigma2 domain of RNA polymerase sigma factors"/>
    <property type="match status" value="1"/>
</dbReference>
<dbReference type="InterPro" id="IPR013325">
    <property type="entry name" value="RNA_pol_sigma_r2"/>
</dbReference>
<evidence type="ECO:0000256" key="4">
    <source>
        <dbReference type="ARBA" id="ARBA00023163"/>
    </source>
</evidence>
<dbReference type="PANTHER" id="PTHR43133:SF57">
    <property type="entry name" value="RNA POLYMERASE SIGMA-70 FACTOR"/>
    <property type="match status" value="1"/>
</dbReference>
<evidence type="ECO:0000313" key="9">
    <source>
        <dbReference type="Proteomes" id="UP001595699"/>
    </source>
</evidence>
<comment type="caution">
    <text evidence="8">The sequence shown here is derived from an EMBL/GenBank/DDBJ whole genome shotgun (WGS) entry which is preliminary data.</text>
</comment>
<gene>
    <name evidence="8" type="ORF">ACFOUW_32645</name>
</gene>
<dbReference type="InterPro" id="IPR013324">
    <property type="entry name" value="RNA_pol_sigma_r3/r4-like"/>
</dbReference>
<feature type="domain" description="RNA polymerase sigma factor 70 region 4 type 2" evidence="7">
    <location>
        <begin position="147"/>
        <end position="197"/>
    </location>
</feature>
<evidence type="ECO:0000256" key="3">
    <source>
        <dbReference type="ARBA" id="ARBA00023082"/>
    </source>
</evidence>
<keyword evidence="3" id="KW-0731">Sigma factor</keyword>
<keyword evidence="4" id="KW-0804">Transcription</keyword>
<dbReference type="InterPro" id="IPR013249">
    <property type="entry name" value="RNA_pol_sigma70_r4_t2"/>
</dbReference>
<sequence length="233" mass="25082">MSMTAPRTGPAAGSPDDPDRPLREYEVEELAAAAAAGSLDALGLLYERYADLSYRFIVVRVQDQALAEDIASELWMKVARAIGAYQTAGKGFPAWLLTIASRLIIDHFRKPVRKREMPTADMLALDTAAVGDSPEEAALRSETAAAVAGALEKLPARQRECLVLRFFVGLSIAETAQAMNRTEGSVKVLQHRSLRKLATVLPPGVGGANRTKDRDVPSVRRTSQLPGAGGEDK</sequence>
<dbReference type="Pfam" id="PF08281">
    <property type="entry name" value="Sigma70_r4_2"/>
    <property type="match status" value="1"/>
</dbReference>
<reference evidence="9" key="1">
    <citation type="journal article" date="2019" name="Int. J. Syst. Evol. Microbiol.">
        <title>The Global Catalogue of Microorganisms (GCM) 10K type strain sequencing project: providing services to taxonomists for standard genome sequencing and annotation.</title>
        <authorList>
            <consortium name="The Broad Institute Genomics Platform"/>
            <consortium name="The Broad Institute Genome Sequencing Center for Infectious Disease"/>
            <person name="Wu L."/>
            <person name="Ma J."/>
        </authorList>
    </citation>
    <scope>NUCLEOTIDE SEQUENCE [LARGE SCALE GENOMIC DNA]</scope>
    <source>
        <strain evidence="9">CGMCC 4.7241</strain>
    </source>
</reference>
<proteinExistence type="inferred from homology"/>
<comment type="similarity">
    <text evidence="1">Belongs to the sigma-70 factor family. ECF subfamily.</text>
</comment>
<evidence type="ECO:0000256" key="1">
    <source>
        <dbReference type="ARBA" id="ARBA00010641"/>
    </source>
</evidence>
<dbReference type="CDD" id="cd06171">
    <property type="entry name" value="Sigma70_r4"/>
    <property type="match status" value="1"/>
</dbReference>
<dbReference type="InterPro" id="IPR039425">
    <property type="entry name" value="RNA_pol_sigma-70-like"/>
</dbReference>
<feature type="region of interest" description="Disordered" evidence="5">
    <location>
        <begin position="1"/>
        <end position="21"/>
    </location>
</feature>
<keyword evidence="2" id="KW-0805">Transcription regulation</keyword>
<feature type="domain" description="RNA polymerase sigma-70 region 2" evidence="6">
    <location>
        <begin position="45"/>
        <end position="110"/>
    </location>
</feature>
<evidence type="ECO:0000313" key="8">
    <source>
        <dbReference type="EMBL" id="MFC3765623.1"/>
    </source>
</evidence>
<name>A0ABV7YNC8_9ACTN</name>
<dbReference type="InterPro" id="IPR007627">
    <property type="entry name" value="RNA_pol_sigma70_r2"/>
</dbReference>